<dbReference type="AlphaFoldDB" id="A0A2S8F314"/>
<dbReference type="InterPro" id="IPR041256">
    <property type="entry name" value="CdiI_4"/>
</dbReference>
<reference evidence="2 3" key="1">
    <citation type="submission" date="2018-02" db="EMBL/GenBank/DDBJ databases">
        <title>Comparative genomes isolates from brazilian mangrove.</title>
        <authorList>
            <person name="Araujo J.E."/>
            <person name="Taketani R.G."/>
            <person name="Silva M.C.P."/>
            <person name="Loureco M.V."/>
            <person name="Andreote F.D."/>
        </authorList>
    </citation>
    <scope>NUCLEOTIDE SEQUENCE [LARGE SCALE GENOMIC DNA]</scope>
    <source>
        <strain evidence="2 3">NAP PRIS-MGV</strain>
    </source>
</reference>
<protein>
    <recommendedName>
        <fullName evidence="1">CDI immunity protein domain-containing protein</fullName>
    </recommendedName>
</protein>
<comment type="caution">
    <text evidence="2">The sequence shown here is derived from an EMBL/GenBank/DDBJ whole genome shotgun (WGS) entry which is preliminary data.</text>
</comment>
<dbReference type="Proteomes" id="UP000239388">
    <property type="component" value="Unassembled WGS sequence"/>
</dbReference>
<evidence type="ECO:0000313" key="3">
    <source>
        <dbReference type="Proteomes" id="UP000239388"/>
    </source>
</evidence>
<dbReference type="OrthoDB" id="2941819at2"/>
<dbReference type="EMBL" id="PUIB01000030">
    <property type="protein sequence ID" value="PQO26556.1"/>
    <property type="molecule type" value="Genomic_DNA"/>
</dbReference>
<organism evidence="2 3">
    <name type="scientific">Blastopirellula marina</name>
    <dbReference type="NCBI Taxonomy" id="124"/>
    <lineage>
        <taxon>Bacteria</taxon>
        <taxon>Pseudomonadati</taxon>
        <taxon>Planctomycetota</taxon>
        <taxon>Planctomycetia</taxon>
        <taxon>Pirellulales</taxon>
        <taxon>Pirellulaceae</taxon>
        <taxon>Blastopirellula</taxon>
    </lineage>
</organism>
<evidence type="ECO:0000313" key="2">
    <source>
        <dbReference type="EMBL" id="PQO26556.1"/>
    </source>
</evidence>
<dbReference type="Pfam" id="PF18624">
    <property type="entry name" value="CdiI_4"/>
    <property type="match status" value="1"/>
</dbReference>
<accession>A0A2S8F314</accession>
<proteinExistence type="predicted"/>
<feature type="domain" description="CDI immunity protein" evidence="1">
    <location>
        <begin position="16"/>
        <end position="104"/>
    </location>
</feature>
<dbReference type="RefSeq" id="WP_105360040.1">
    <property type="nucleotide sequence ID" value="NZ_PUIB01000030.1"/>
</dbReference>
<evidence type="ECO:0000259" key="1">
    <source>
        <dbReference type="Pfam" id="PF18624"/>
    </source>
</evidence>
<dbReference type="CDD" id="cd20688">
    <property type="entry name" value="CdiI_Ecoli_Nm-like"/>
    <property type="match status" value="1"/>
</dbReference>
<sequence length="108" mass="12083">MPDRLTIDDEALFPVQAFFNAVGDESFIRVMDSLTNEVGYSINECDVSFPGDLDPGEEVFQGVRFSLFEQSAVISNQELANYIKEVCRGFVDRNPSEQGNVARVLSRL</sequence>
<gene>
    <name evidence="2" type="ORF">C5Y98_29655</name>
</gene>
<name>A0A2S8F314_9BACT</name>